<protein>
    <submittedName>
        <fullName evidence="1">Uncharacterized protein</fullName>
    </submittedName>
</protein>
<name>A0AAN7HAL4_9PEZI</name>
<accession>A0AAN7HAL4</accession>
<reference evidence="1" key="1">
    <citation type="journal article" date="2023" name="Mol. Phylogenet. Evol.">
        <title>Genome-scale phylogeny and comparative genomics of the fungal order Sordariales.</title>
        <authorList>
            <person name="Hensen N."/>
            <person name="Bonometti L."/>
            <person name="Westerberg I."/>
            <person name="Brannstrom I.O."/>
            <person name="Guillou S."/>
            <person name="Cros-Aarteil S."/>
            <person name="Calhoun S."/>
            <person name="Haridas S."/>
            <person name="Kuo A."/>
            <person name="Mondo S."/>
            <person name="Pangilinan J."/>
            <person name="Riley R."/>
            <person name="LaButti K."/>
            <person name="Andreopoulos B."/>
            <person name="Lipzen A."/>
            <person name="Chen C."/>
            <person name="Yan M."/>
            <person name="Daum C."/>
            <person name="Ng V."/>
            <person name="Clum A."/>
            <person name="Steindorff A."/>
            <person name="Ohm R.A."/>
            <person name="Martin F."/>
            <person name="Silar P."/>
            <person name="Natvig D.O."/>
            <person name="Lalanne C."/>
            <person name="Gautier V."/>
            <person name="Ament-Velasquez S.L."/>
            <person name="Kruys A."/>
            <person name="Hutchinson M.I."/>
            <person name="Powell A.J."/>
            <person name="Barry K."/>
            <person name="Miller A.N."/>
            <person name="Grigoriev I.V."/>
            <person name="Debuchy R."/>
            <person name="Gladieux P."/>
            <person name="Hiltunen Thoren M."/>
            <person name="Johannesson H."/>
        </authorList>
    </citation>
    <scope>NUCLEOTIDE SEQUENCE</scope>
    <source>
        <strain evidence="1">CBS 532.94</strain>
    </source>
</reference>
<dbReference type="Proteomes" id="UP001303760">
    <property type="component" value="Unassembled WGS sequence"/>
</dbReference>
<proteinExistence type="predicted"/>
<dbReference type="EMBL" id="MU860004">
    <property type="protein sequence ID" value="KAK4242746.1"/>
    <property type="molecule type" value="Genomic_DNA"/>
</dbReference>
<organism evidence="1 2">
    <name type="scientific">Achaetomium macrosporum</name>
    <dbReference type="NCBI Taxonomy" id="79813"/>
    <lineage>
        <taxon>Eukaryota</taxon>
        <taxon>Fungi</taxon>
        <taxon>Dikarya</taxon>
        <taxon>Ascomycota</taxon>
        <taxon>Pezizomycotina</taxon>
        <taxon>Sordariomycetes</taxon>
        <taxon>Sordariomycetidae</taxon>
        <taxon>Sordariales</taxon>
        <taxon>Chaetomiaceae</taxon>
        <taxon>Achaetomium</taxon>
    </lineage>
</organism>
<evidence type="ECO:0000313" key="1">
    <source>
        <dbReference type="EMBL" id="KAK4242746.1"/>
    </source>
</evidence>
<keyword evidence="2" id="KW-1185">Reference proteome</keyword>
<reference evidence="1" key="2">
    <citation type="submission" date="2023-05" db="EMBL/GenBank/DDBJ databases">
        <authorList>
            <consortium name="Lawrence Berkeley National Laboratory"/>
            <person name="Steindorff A."/>
            <person name="Hensen N."/>
            <person name="Bonometti L."/>
            <person name="Westerberg I."/>
            <person name="Brannstrom I.O."/>
            <person name="Guillou S."/>
            <person name="Cros-Aarteil S."/>
            <person name="Calhoun S."/>
            <person name="Haridas S."/>
            <person name="Kuo A."/>
            <person name="Mondo S."/>
            <person name="Pangilinan J."/>
            <person name="Riley R."/>
            <person name="Labutti K."/>
            <person name="Andreopoulos B."/>
            <person name="Lipzen A."/>
            <person name="Chen C."/>
            <person name="Yanf M."/>
            <person name="Daum C."/>
            <person name="Ng V."/>
            <person name="Clum A."/>
            <person name="Ohm R."/>
            <person name="Martin F."/>
            <person name="Silar P."/>
            <person name="Natvig D."/>
            <person name="Lalanne C."/>
            <person name="Gautier V."/>
            <person name="Ament-Velasquez S.L."/>
            <person name="Kruys A."/>
            <person name="Hutchinson M.I."/>
            <person name="Powell A.J."/>
            <person name="Barry K."/>
            <person name="Miller A.N."/>
            <person name="Grigoriev I.V."/>
            <person name="Debuchy R."/>
            <person name="Gladieux P."/>
            <person name="Thoren M.H."/>
            <person name="Johannesson H."/>
        </authorList>
    </citation>
    <scope>NUCLEOTIDE SEQUENCE</scope>
    <source>
        <strain evidence="1">CBS 532.94</strain>
    </source>
</reference>
<gene>
    <name evidence="1" type="ORF">C8A03DRAFT_28976</name>
</gene>
<dbReference type="AlphaFoldDB" id="A0AAN7HAL4"/>
<comment type="caution">
    <text evidence="1">The sequence shown here is derived from an EMBL/GenBank/DDBJ whole genome shotgun (WGS) entry which is preliminary data.</text>
</comment>
<sequence>MVSSNGFNPEWIWGDDAETTVYAQGYSDAGQTQLGGKGCATRVRIRGDPDKGLFVFKGIDFRTFLAHTDDEDGGDQTVRYLIRCWHRADKLLLRIPPHPNIMPPPTTFVTISFGNNPPVVCGSLQPLYPGGNVGERLEKSNRKGERLPP</sequence>
<evidence type="ECO:0000313" key="2">
    <source>
        <dbReference type="Proteomes" id="UP001303760"/>
    </source>
</evidence>